<keyword evidence="2" id="KW-0812">Transmembrane</keyword>
<accession>A0A3G4ZK08</accession>
<sequence>MSEQQQEEYATSVQENIRELKREKEKLTSINVTLEDFFRGYNVVPLLVGTMLGTALTYIVKDFSDDIVGPLLRTFIFHNSTYITIAGTQFNIERIVSNIVFAFLSIIVLYGFLILFLRKNIQITILNNKNDEIDKQNTLLNTSRYQQTSIRLLSRMNKLLQQNIPIKNELNKLSKLNK</sequence>
<organism evidence="3">
    <name type="scientific">Terrestrivirus sp</name>
    <dbReference type="NCBI Taxonomy" id="2487775"/>
    <lineage>
        <taxon>Viruses</taxon>
        <taxon>Varidnaviria</taxon>
        <taxon>Bamfordvirae</taxon>
        <taxon>Nucleocytoviricota</taxon>
        <taxon>Megaviricetes</taxon>
        <taxon>Imitervirales</taxon>
        <taxon>Mimiviridae</taxon>
        <taxon>Klosneuvirinae</taxon>
    </lineage>
</organism>
<dbReference type="EMBL" id="MK071979">
    <property type="protein sequence ID" value="AYV75165.1"/>
    <property type="molecule type" value="Genomic_DNA"/>
</dbReference>
<protein>
    <recommendedName>
        <fullName evidence="4">Large-conductance mechanosensitive channel</fullName>
    </recommendedName>
</protein>
<evidence type="ECO:0000256" key="2">
    <source>
        <dbReference type="SAM" id="Phobius"/>
    </source>
</evidence>
<dbReference type="Gene3D" id="1.10.1200.120">
    <property type="entry name" value="Large-conductance mechanosensitive channel, MscL, domain 1"/>
    <property type="match status" value="1"/>
</dbReference>
<feature type="transmembrane region" description="Helical" evidence="2">
    <location>
        <begin position="98"/>
        <end position="117"/>
    </location>
</feature>
<evidence type="ECO:0000313" key="3">
    <source>
        <dbReference type="EMBL" id="AYV75165.1"/>
    </source>
</evidence>
<dbReference type="Pfam" id="PF01741">
    <property type="entry name" value="MscL"/>
    <property type="match status" value="1"/>
</dbReference>
<proteinExistence type="predicted"/>
<keyword evidence="2" id="KW-0472">Membrane</keyword>
<evidence type="ECO:0008006" key="4">
    <source>
        <dbReference type="Google" id="ProtNLM"/>
    </source>
</evidence>
<dbReference type="InterPro" id="IPR036019">
    <property type="entry name" value="MscL_channel"/>
</dbReference>
<evidence type="ECO:0000256" key="1">
    <source>
        <dbReference type="SAM" id="Coils"/>
    </source>
</evidence>
<dbReference type="InterPro" id="IPR037673">
    <property type="entry name" value="MSC/AndL"/>
</dbReference>
<feature type="transmembrane region" description="Helical" evidence="2">
    <location>
        <begin position="41"/>
        <end position="60"/>
    </location>
</feature>
<gene>
    <name evidence="3" type="ORF">Terrestrivirus1_39</name>
</gene>
<name>A0A3G4ZK08_9VIRU</name>
<dbReference type="SUPFAM" id="SSF81330">
    <property type="entry name" value="Gated mechanosensitive channel"/>
    <property type="match status" value="1"/>
</dbReference>
<keyword evidence="2" id="KW-1133">Transmembrane helix</keyword>
<keyword evidence="1" id="KW-0175">Coiled coil</keyword>
<feature type="coiled-coil region" evidence="1">
    <location>
        <begin position="3"/>
        <end position="30"/>
    </location>
</feature>
<reference evidence="3" key="1">
    <citation type="submission" date="2018-10" db="EMBL/GenBank/DDBJ databases">
        <title>Hidden diversity of soil giant viruses.</title>
        <authorList>
            <person name="Schulz F."/>
            <person name="Alteio L."/>
            <person name="Goudeau D."/>
            <person name="Ryan E.M."/>
            <person name="Malmstrom R.R."/>
            <person name="Blanchard J."/>
            <person name="Woyke T."/>
        </authorList>
    </citation>
    <scope>NUCLEOTIDE SEQUENCE</scope>
    <source>
        <strain evidence="3">TEV1</strain>
    </source>
</reference>